<dbReference type="EMBL" id="CP157802">
    <property type="protein sequence ID" value="XBQ19178.1"/>
    <property type="molecule type" value="Genomic_DNA"/>
</dbReference>
<reference evidence="2" key="1">
    <citation type="submission" date="2024-05" db="EMBL/GenBank/DDBJ databases">
        <title>Draft Genome Sequences of Flagellimonas sp. MMG031 and Marinobacter sp. MMG032 Isolated from the dinoflagellate Symbiodinium pilosum.</title>
        <authorList>
            <person name="Shikuma N.J."/>
            <person name="Farrell M.V."/>
        </authorList>
    </citation>
    <scope>NUCLEOTIDE SEQUENCE</scope>
    <source>
        <strain evidence="2">MMG032</strain>
    </source>
</reference>
<name>A0AAU7ML02_9GAMM</name>
<gene>
    <name evidence="2" type="ORF">ABNF92_17270</name>
</gene>
<organism evidence="2">
    <name type="scientific">Marinobacter sp. MMG032</name>
    <dbReference type="NCBI Taxonomy" id="3158548"/>
    <lineage>
        <taxon>Bacteria</taxon>
        <taxon>Pseudomonadati</taxon>
        <taxon>Pseudomonadota</taxon>
        <taxon>Gammaproteobacteria</taxon>
        <taxon>Pseudomonadales</taxon>
        <taxon>Marinobacteraceae</taxon>
        <taxon>Marinobacter</taxon>
    </lineage>
</organism>
<evidence type="ECO:0008006" key="3">
    <source>
        <dbReference type="Google" id="ProtNLM"/>
    </source>
</evidence>
<protein>
    <recommendedName>
        <fullName evidence="3">Lipoprotein</fullName>
    </recommendedName>
</protein>
<accession>A0AAU7ML02</accession>
<dbReference type="KEGG" id="mamm:ABNF92_17270"/>
<feature type="region of interest" description="Disordered" evidence="1">
    <location>
        <begin position="265"/>
        <end position="290"/>
    </location>
</feature>
<proteinExistence type="predicted"/>
<dbReference type="RefSeq" id="WP_349342840.1">
    <property type="nucleotide sequence ID" value="NZ_CP157802.1"/>
</dbReference>
<sequence>MKQAAGLQAVTKRSFLFLVTWVTVCSEAQHMMRPRDSHRIQGDFMLINTKAHLKNHLATTTLLTSSILLAACGGSSSSGSDTSNQTETVTLSGTAAIGAAITNASVSARCEDGSGFIESVMTDNSGRFEGKVEEGALPCALNVRDSDGTAYHSLATAAGTTNITPLTDLAIALSGEDPAQWFEEGELATVAGVIEQRVQELLTTLENLGYTIPENLDPFQGSFAIGDNHDRVLDQLRDALNSSNVLQGYQQLVLLLKDGNLNQLPSLPEQAEDLEPNPQPSPGDDHDSTVENYSACYNPELYRTGAVEVGIYNVDPSAQGIAPFVETNTLRVLGETTFNGQSVNVREFHQETAQSSTTLYFYFTLDAEAGIYSDYGSSATIAGQEFQFINEPALENVFDIGLNETHRDSYTTTGNGTSAEALYENTFLGIETVEVPAGTIEACKIRTRVLEDGVEVADDIQWVGVGTGVLIKAVSPGDTGETNPILVVELQSSTLNGQSLY</sequence>
<evidence type="ECO:0000313" key="2">
    <source>
        <dbReference type="EMBL" id="XBQ19178.1"/>
    </source>
</evidence>
<dbReference type="AlphaFoldDB" id="A0AAU7ML02"/>
<evidence type="ECO:0000256" key="1">
    <source>
        <dbReference type="SAM" id="MobiDB-lite"/>
    </source>
</evidence>